<dbReference type="InterPro" id="IPR052964">
    <property type="entry name" value="Sporulation_signal_mat"/>
</dbReference>
<evidence type="ECO:0000259" key="6">
    <source>
        <dbReference type="SMART" id="SM00752"/>
    </source>
</evidence>
<reference evidence="7 8" key="1">
    <citation type="submission" date="2024-09" db="EMBL/GenBank/DDBJ databases">
        <authorList>
            <person name="Sun Q."/>
            <person name="Mori K."/>
        </authorList>
    </citation>
    <scope>NUCLEOTIDE SEQUENCE [LARGE SCALE GENOMIC DNA]</scope>
    <source>
        <strain evidence="7 8">JCM 9626</strain>
    </source>
</reference>
<proteinExistence type="predicted"/>
<evidence type="ECO:0000256" key="5">
    <source>
        <dbReference type="SAM" id="Phobius"/>
    </source>
</evidence>
<evidence type="ECO:0000313" key="8">
    <source>
        <dbReference type="Proteomes" id="UP001589750"/>
    </source>
</evidence>
<evidence type="ECO:0000256" key="3">
    <source>
        <dbReference type="ARBA" id="ARBA00022989"/>
    </source>
</evidence>
<feature type="transmembrane region" description="Helical" evidence="5">
    <location>
        <begin position="232"/>
        <end position="258"/>
    </location>
</feature>
<dbReference type="EMBL" id="JBHMDG010000015">
    <property type="protein sequence ID" value="MFB9314020.1"/>
    <property type="molecule type" value="Genomic_DNA"/>
</dbReference>
<comment type="caution">
    <text evidence="7">The sequence shown here is derived from an EMBL/GenBank/DDBJ whole genome shotgun (WGS) entry which is preliminary data.</text>
</comment>
<dbReference type="SMART" id="SM00752">
    <property type="entry name" value="HTTM"/>
    <property type="match status" value="1"/>
</dbReference>
<feature type="transmembrane region" description="Helical" evidence="5">
    <location>
        <begin position="98"/>
        <end position="115"/>
    </location>
</feature>
<dbReference type="Proteomes" id="UP001589750">
    <property type="component" value="Unassembled WGS sequence"/>
</dbReference>
<accession>A0ABV5KBE1</accession>
<evidence type="ECO:0000313" key="7">
    <source>
        <dbReference type="EMBL" id="MFB9314020.1"/>
    </source>
</evidence>
<keyword evidence="4 5" id="KW-0472">Membrane</keyword>
<evidence type="ECO:0000256" key="2">
    <source>
        <dbReference type="ARBA" id="ARBA00022692"/>
    </source>
</evidence>
<feature type="transmembrane region" description="Helical" evidence="5">
    <location>
        <begin position="71"/>
        <end position="92"/>
    </location>
</feature>
<feature type="transmembrane region" description="Helical" evidence="5">
    <location>
        <begin position="127"/>
        <end position="155"/>
    </location>
</feature>
<feature type="transmembrane region" description="Helical" evidence="5">
    <location>
        <begin position="207"/>
        <end position="225"/>
    </location>
</feature>
<keyword evidence="3 5" id="KW-1133">Transmembrane helix</keyword>
<protein>
    <recommendedName>
        <fullName evidence="6">HTTM-like domain-containing protein</fullName>
    </recommendedName>
</protein>
<keyword evidence="2 5" id="KW-0812">Transmembrane</keyword>
<evidence type="ECO:0000256" key="1">
    <source>
        <dbReference type="ARBA" id="ARBA00004127"/>
    </source>
</evidence>
<organism evidence="7 8">
    <name type="scientific">Nocardioides plantarum</name>
    <dbReference type="NCBI Taxonomy" id="29299"/>
    <lineage>
        <taxon>Bacteria</taxon>
        <taxon>Bacillati</taxon>
        <taxon>Actinomycetota</taxon>
        <taxon>Actinomycetes</taxon>
        <taxon>Propionibacteriales</taxon>
        <taxon>Nocardioidaceae</taxon>
        <taxon>Nocardioides</taxon>
    </lineage>
</organism>
<gene>
    <name evidence="7" type="ORF">ACFFRI_13280</name>
</gene>
<dbReference type="InterPro" id="IPR011020">
    <property type="entry name" value="HTTM-like"/>
</dbReference>
<dbReference type="RefSeq" id="WP_140007496.1">
    <property type="nucleotide sequence ID" value="NZ_JBHMDG010000015.1"/>
</dbReference>
<name>A0ABV5KBE1_9ACTN</name>
<comment type="subcellular location">
    <subcellularLocation>
        <location evidence="1">Endomembrane system</location>
        <topology evidence="1">Multi-pass membrane protein</topology>
    </subcellularLocation>
</comment>
<evidence type="ECO:0000256" key="4">
    <source>
        <dbReference type="ARBA" id="ARBA00023136"/>
    </source>
</evidence>
<dbReference type="PANTHER" id="PTHR39535">
    <property type="entry name" value="SPORULATION-DELAYING PROTEIN SDPB"/>
    <property type="match status" value="1"/>
</dbReference>
<feature type="domain" description="HTTM-like" evidence="6">
    <location>
        <begin position="19"/>
        <end position="269"/>
    </location>
</feature>
<keyword evidence="8" id="KW-1185">Reference proteome</keyword>
<sequence length="272" mass="28654">MSSYLTLDQAFQLTALVGSLGVGVASLEFLTTYRSYAAGGLYSWAIAGERQFLVRRPLVWRIGNRLLDTPGVWFLLGLRLLSAAWVACAVVVDGSIPPVGAALLLLTSLAVSFRHSYGLDGSDQMSLIIVTATAVYAWSPVGSFAGTAAIAFIAAQSCLSYLASGVAKAVSPTWRRGEAVGAIVNTSTYGRRDVAALLAAKPLLGQLLTWGVVAFECTFLAAALVGGPTAIAFFIAGALMHVGIAICMGLNTFLWAFLATYPAIYYCSQLIH</sequence>
<dbReference type="PANTHER" id="PTHR39535:SF2">
    <property type="entry name" value="HTTM DOMAIN-CONTAINING PROTEIN"/>
    <property type="match status" value="1"/>
</dbReference>